<dbReference type="InterPro" id="IPR020828">
    <property type="entry name" value="GlycerAld_3-P_DH_NAD(P)-bd"/>
</dbReference>
<sequence>MRIAINGLGRVGRQVLRRIHGVPGLELVGVNDPADAATLAHLVTYDSVHGKAPFPVEVQAGHLVLDGLPVPLSAAPDPARTPFGDLGAEVVLECSGRFTRRAEAAGHLRGSVRHVVISAPSPDADATVVPGVNASRREVLSAACPATHALSLLVGALDAAFGVEAGLATAVESYGNDQRILDLPHADPRMARAAAMSMIPAPTDMARCLGEALPWTRGRFEALAVRVPTPDVSILDLGATLRTDADLESVHAALRRAGDGAPGLVQFLEAPLVSVDLRGREASCIVDPWLTRIHAPRFVKVFAWYDNEAAYAARLRDLCLELAR</sequence>
<comment type="similarity">
    <text evidence="4">Belongs to the glyceraldehyde-3-phosphate dehydrogenase family.</text>
</comment>
<dbReference type="InterPro" id="IPR036291">
    <property type="entry name" value="NAD(P)-bd_dom_sf"/>
</dbReference>
<dbReference type="SUPFAM" id="SSF51735">
    <property type="entry name" value="NAD(P)-binding Rossmann-fold domains"/>
    <property type="match status" value="1"/>
</dbReference>
<keyword evidence="3" id="KW-0547">Nucleotide-binding</keyword>
<dbReference type="SUPFAM" id="SSF55347">
    <property type="entry name" value="Glyceraldehyde-3-phosphate dehydrogenase-like, C-terminal domain"/>
    <property type="match status" value="1"/>
</dbReference>
<feature type="binding site" evidence="3">
    <location>
        <position position="307"/>
    </location>
    <ligand>
        <name>NAD(+)</name>
        <dbReference type="ChEBI" id="CHEBI:57540"/>
    </ligand>
</feature>
<dbReference type="RefSeq" id="WP_316415416.1">
    <property type="nucleotide sequence ID" value="NZ_AP027080.1"/>
</dbReference>
<dbReference type="Gene3D" id="3.40.50.720">
    <property type="entry name" value="NAD(P)-binding Rossmann-like Domain"/>
    <property type="match status" value="1"/>
</dbReference>
<dbReference type="Pfam" id="PF00044">
    <property type="entry name" value="Gp_dh_N"/>
    <property type="match status" value="1"/>
</dbReference>
<proteinExistence type="inferred from homology"/>
<dbReference type="EMBL" id="AP027080">
    <property type="protein sequence ID" value="BDU72508.1"/>
    <property type="molecule type" value="Genomic_DNA"/>
</dbReference>
<feature type="binding site" evidence="3">
    <location>
        <position position="32"/>
    </location>
    <ligand>
        <name>NAD(+)</name>
        <dbReference type="ChEBI" id="CHEBI:57540"/>
    </ligand>
</feature>
<evidence type="ECO:0000313" key="7">
    <source>
        <dbReference type="Proteomes" id="UP001238179"/>
    </source>
</evidence>
<protein>
    <submittedName>
        <fullName evidence="6">Glyceraldehyde-3-phosphate dehydrogenase</fullName>
    </submittedName>
</protein>
<dbReference type="InterPro" id="IPR020831">
    <property type="entry name" value="GlycerAld/Erythrose_P_DH"/>
</dbReference>
<gene>
    <name evidence="6" type="primary">gapA_1</name>
    <name evidence="6" type="ORF">METEAL_16820</name>
</gene>
<dbReference type="PIRSF" id="PIRSF000149">
    <property type="entry name" value="GAP_DH"/>
    <property type="match status" value="1"/>
</dbReference>
<comment type="subunit">
    <text evidence="1">Homotetramer.</text>
</comment>
<evidence type="ECO:0000256" key="3">
    <source>
        <dbReference type="PIRSR" id="PIRSR000149-3"/>
    </source>
</evidence>
<evidence type="ECO:0000256" key="1">
    <source>
        <dbReference type="ARBA" id="ARBA00011881"/>
    </source>
</evidence>
<evidence type="ECO:0000256" key="2">
    <source>
        <dbReference type="ARBA" id="ARBA00023002"/>
    </source>
</evidence>
<keyword evidence="3" id="KW-0520">NAD</keyword>
<keyword evidence="2" id="KW-0560">Oxidoreductase</keyword>
<evidence type="ECO:0000259" key="5">
    <source>
        <dbReference type="SMART" id="SM00846"/>
    </source>
</evidence>
<dbReference type="GO" id="GO:0016620">
    <property type="term" value="F:oxidoreductase activity, acting on the aldehyde or oxo group of donors, NAD or NADP as acceptor"/>
    <property type="evidence" value="ECO:0007669"/>
    <property type="project" value="InterPro"/>
</dbReference>
<feature type="domain" description="Glyceraldehyde 3-phosphate dehydrogenase NAD(P) binding" evidence="5">
    <location>
        <begin position="1"/>
        <end position="144"/>
    </location>
</feature>
<reference evidence="7" key="1">
    <citation type="journal article" date="2023" name="Int. J. Syst. Evol. Microbiol.">
        <title>Mesoterricola silvestris gen. nov., sp. nov., Mesoterricola sediminis sp. nov., Geothrix oryzae sp. nov., Geothrix edaphica sp. nov., Geothrix rubra sp. nov., and Geothrix limicola sp. nov., six novel members of Acidobacteriota isolated from soils.</title>
        <authorList>
            <person name="Itoh H."/>
            <person name="Sugisawa Y."/>
            <person name="Mise K."/>
            <person name="Xu Z."/>
            <person name="Kuniyasu M."/>
            <person name="Ushijima N."/>
            <person name="Kawano K."/>
            <person name="Kobayashi E."/>
            <person name="Shiratori Y."/>
            <person name="Masuda Y."/>
            <person name="Senoo K."/>
        </authorList>
    </citation>
    <scope>NUCLEOTIDE SEQUENCE [LARGE SCALE GENOMIC DNA]</scope>
    <source>
        <strain evidence="7">W79</strain>
    </source>
</reference>
<dbReference type="GO" id="GO:0051287">
    <property type="term" value="F:NAD binding"/>
    <property type="evidence" value="ECO:0007669"/>
    <property type="project" value="InterPro"/>
</dbReference>
<dbReference type="SMART" id="SM00846">
    <property type="entry name" value="Gp_dh_N"/>
    <property type="match status" value="1"/>
</dbReference>
<dbReference type="Proteomes" id="UP001238179">
    <property type="component" value="Chromosome"/>
</dbReference>
<keyword evidence="7" id="KW-1185">Reference proteome</keyword>
<dbReference type="FunFam" id="3.40.50.720:FF:000001">
    <property type="entry name" value="Glyceraldehyde-3-phosphate dehydrogenase"/>
    <property type="match status" value="1"/>
</dbReference>
<evidence type="ECO:0000313" key="6">
    <source>
        <dbReference type="EMBL" id="BDU72508.1"/>
    </source>
</evidence>
<dbReference type="Pfam" id="PF02800">
    <property type="entry name" value="Gp_dh_C"/>
    <property type="match status" value="1"/>
</dbReference>
<dbReference type="InterPro" id="IPR020829">
    <property type="entry name" value="GlycerAld_3-P_DH_cat"/>
</dbReference>
<feature type="binding site" evidence="3">
    <location>
        <position position="118"/>
    </location>
    <ligand>
        <name>NAD(+)</name>
        <dbReference type="ChEBI" id="CHEBI:57540"/>
    </ligand>
</feature>
<dbReference type="PANTHER" id="PTHR43148">
    <property type="entry name" value="GLYCERALDEHYDE-3-PHOSPHATE DEHYDROGENASE 2"/>
    <property type="match status" value="1"/>
</dbReference>
<dbReference type="PRINTS" id="PR00078">
    <property type="entry name" value="G3PDHDRGNASE"/>
</dbReference>
<dbReference type="CDD" id="cd05214">
    <property type="entry name" value="GAPDH_I_N"/>
    <property type="match status" value="1"/>
</dbReference>
<dbReference type="AlphaFoldDB" id="A0AA48GY50"/>
<evidence type="ECO:0000256" key="4">
    <source>
        <dbReference type="RuleBase" id="RU000397"/>
    </source>
</evidence>
<name>A0AA48GY50_9BACT</name>
<dbReference type="Gene3D" id="3.30.360.10">
    <property type="entry name" value="Dihydrodipicolinate Reductase, domain 2"/>
    <property type="match status" value="1"/>
</dbReference>
<organism evidence="6 7">
    <name type="scientific">Mesoterricola silvestris</name>
    <dbReference type="NCBI Taxonomy" id="2927979"/>
    <lineage>
        <taxon>Bacteria</taxon>
        <taxon>Pseudomonadati</taxon>
        <taxon>Acidobacteriota</taxon>
        <taxon>Holophagae</taxon>
        <taxon>Holophagales</taxon>
        <taxon>Holophagaceae</taxon>
        <taxon>Mesoterricola</taxon>
    </lineage>
</organism>
<dbReference type="KEGG" id="msil:METEAL_16820"/>
<accession>A0AA48GY50</accession>